<dbReference type="Proteomes" id="UP000563898">
    <property type="component" value="Unassembled WGS sequence"/>
</dbReference>
<dbReference type="InterPro" id="IPR002347">
    <property type="entry name" value="SDR_fam"/>
</dbReference>
<gene>
    <name evidence="2" type="ORF">HGA05_26355</name>
</gene>
<evidence type="ECO:0000313" key="2">
    <source>
        <dbReference type="EMBL" id="NKY05086.1"/>
    </source>
</evidence>
<dbReference type="EMBL" id="JAAXPC010000028">
    <property type="protein sequence ID" value="NKY05086.1"/>
    <property type="molecule type" value="Genomic_DNA"/>
</dbReference>
<name>A0A846WW10_9ACTN</name>
<dbReference type="InterPro" id="IPR036291">
    <property type="entry name" value="NAD(P)-bd_dom_sf"/>
</dbReference>
<evidence type="ECO:0000256" key="1">
    <source>
        <dbReference type="ARBA" id="ARBA00023002"/>
    </source>
</evidence>
<dbReference type="RefSeq" id="WP_006367957.1">
    <property type="nucleotide sequence ID" value="NZ_JAAXPC010000028.1"/>
</dbReference>
<dbReference type="SUPFAM" id="SSF51735">
    <property type="entry name" value="NAD(P)-binding Rossmann-fold domains"/>
    <property type="match status" value="1"/>
</dbReference>
<protein>
    <submittedName>
        <fullName evidence="2">SDR family NAD(P)-dependent oxidoreductase</fullName>
    </submittedName>
</protein>
<accession>A0A846WW10</accession>
<reference evidence="2 3" key="1">
    <citation type="submission" date="2020-04" db="EMBL/GenBank/DDBJ databases">
        <title>MicrobeNet Type strains.</title>
        <authorList>
            <person name="Nicholson A.C."/>
        </authorList>
    </citation>
    <scope>NUCLEOTIDE SEQUENCE [LARGE SCALE GENOMIC DNA]</scope>
    <source>
        <strain evidence="2 3">ATCC BAA-14</strain>
    </source>
</reference>
<dbReference type="PANTHER" id="PTHR43157">
    <property type="entry name" value="PHOSPHATIDYLINOSITOL-GLYCAN BIOSYNTHESIS CLASS F PROTEIN-RELATED"/>
    <property type="match status" value="1"/>
</dbReference>
<organism evidence="2 3">
    <name type="scientific">Gordonia polyisoprenivorans</name>
    <dbReference type="NCBI Taxonomy" id="84595"/>
    <lineage>
        <taxon>Bacteria</taxon>
        <taxon>Bacillati</taxon>
        <taxon>Actinomycetota</taxon>
        <taxon>Actinomycetes</taxon>
        <taxon>Mycobacteriales</taxon>
        <taxon>Gordoniaceae</taxon>
        <taxon>Gordonia</taxon>
    </lineage>
</organism>
<dbReference type="Gene3D" id="3.40.50.720">
    <property type="entry name" value="NAD(P)-binding Rossmann-like Domain"/>
    <property type="match status" value="1"/>
</dbReference>
<evidence type="ECO:0000313" key="3">
    <source>
        <dbReference type="Proteomes" id="UP000563898"/>
    </source>
</evidence>
<comment type="caution">
    <text evidence="2">The sequence shown here is derived from an EMBL/GenBank/DDBJ whole genome shotgun (WGS) entry which is preliminary data.</text>
</comment>
<sequence length="278" mass="29814">MSPRTTIVITGASDGIGAVTARTLAAPEVDLILVGRSADKLDAVTADTGAVGFTADYAELDDVRRLAERIREHTDHIDVLLNNAGGTFDPRHPTPDGHEPNFQINHLAPFLLTNLLRDRLAAPGACLVVNTASVGNLAGHVDLSDLDHRRRRPIGLRCYGTAKLMNILFTRGIAQRWSDDGIVSAAVHPGPAATSFGRDSAVVGLLYRTPLRHIGTITPDKGAQPLIELARRGPDPDINGVYFHRHKAKGPENRQAHDQQLIDGLWSASAQLVGVDPG</sequence>
<dbReference type="AlphaFoldDB" id="A0A846WW10"/>
<dbReference type="PRINTS" id="PR00081">
    <property type="entry name" value="GDHRDH"/>
</dbReference>
<dbReference type="GO" id="GO:0016491">
    <property type="term" value="F:oxidoreductase activity"/>
    <property type="evidence" value="ECO:0007669"/>
    <property type="project" value="UniProtKB-KW"/>
</dbReference>
<dbReference type="Pfam" id="PF00106">
    <property type="entry name" value="adh_short"/>
    <property type="match status" value="1"/>
</dbReference>
<keyword evidence="1" id="KW-0560">Oxidoreductase</keyword>
<proteinExistence type="predicted"/>
<dbReference type="PANTHER" id="PTHR43157:SF31">
    <property type="entry name" value="PHOSPHATIDYLINOSITOL-GLYCAN BIOSYNTHESIS CLASS F PROTEIN"/>
    <property type="match status" value="1"/>
</dbReference>